<proteinExistence type="predicted"/>
<evidence type="ECO:0000313" key="2">
    <source>
        <dbReference type="EMBL" id="SVB87544.1"/>
    </source>
</evidence>
<gene>
    <name evidence="2" type="ORF">METZ01_LOCUS240398</name>
</gene>
<keyword evidence="1" id="KW-0812">Transmembrane</keyword>
<sequence length="47" mass="5397">MEYLQNLQWLNDLPSQYLPALLISLLIIIILTIAALRAGKKNMDIKE</sequence>
<reference evidence="2" key="1">
    <citation type="submission" date="2018-05" db="EMBL/GenBank/DDBJ databases">
        <authorList>
            <person name="Lanie J.A."/>
            <person name="Ng W.-L."/>
            <person name="Kazmierczak K.M."/>
            <person name="Andrzejewski T.M."/>
            <person name="Davidsen T.M."/>
            <person name="Wayne K.J."/>
            <person name="Tettelin H."/>
            <person name="Glass J.I."/>
            <person name="Rusch D."/>
            <person name="Podicherti R."/>
            <person name="Tsui H.-C.T."/>
            <person name="Winkler M.E."/>
        </authorList>
    </citation>
    <scope>NUCLEOTIDE SEQUENCE</scope>
</reference>
<feature type="transmembrane region" description="Helical" evidence="1">
    <location>
        <begin position="17"/>
        <end position="36"/>
    </location>
</feature>
<protein>
    <submittedName>
        <fullName evidence="2">Uncharacterized protein</fullName>
    </submittedName>
</protein>
<dbReference type="EMBL" id="UINC01061698">
    <property type="protein sequence ID" value="SVB87544.1"/>
    <property type="molecule type" value="Genomic_DNA"/>
</dbReference>
<keyword evidence="1" id="KW-1133">Transmembrane helix</keyword>
<evidence type="ECO:0000256" key="1">
    <source>
        <dbReference type="SAM" id="Phobius"/>
    </source>
</evidence>
<dbReference type="AlphaFoldDB" id="A0A382HJL1"/>
<name>A0A382HJL1_9ZZZZ</name>
<keyword evidence="1" id="KW-0472">Membrane</keyword>
<organism evidence="2">
    <name type="scientific">marine metagenome</name>
    <dbReference type="NCBI Taxonomy" id="408172"/>
    <lineage>
        <taxon>unclassified sequences</taxon>
        <taxon>metagenomes</taxon>
        <taxon>ecological metagenomes</taxon>
    </lineage>
</organism>
<accession>A0A382HJL1</accession>